<evidence type="ECO:0000313" key="2">
    <source>
        <dbReference type="Proteomes" id="UP000217895"/>
    </source>
</evidence>
<sequence length="243" mass="28308">MAIVYIGDRKAGKTHLALELINPRGHYVKVSGIDYDSLKANLFGTEDTIRATDSIREHPLEVNVQLPIPKPLLVKWMDTPGEIWRSSWQTDNQEDWLSFLGTVTQSEGVLLILPPYREILKPTIDPQPYMTQRQWCNRFDSWVEFFISHCAKARHIAICLNKADLFCDYEAEAQKLIYNPNGRQMAWLDRHRYVSQRYFHPIQAQIDRINTQRDCAARCFITSIHSRTLLELPWIYLASFLSA</sequence>
<dbReference type="SUPFAM" id="SSF52540">
    <property type="entry name" value="P-loop containing nucleoside triphosphate hydrolases"/>
    <property type="match status" value="1"/>
</dbReference>
<organism evidence="1 2">
    <name type="scientific">Leptolyngbya boryana NIES-2135</name>
    <dbReference type="NCBI Taxonomy" id="1973484"/>
    <lineage>
        <taxon>Bacteria</taxon>
        <taxon>Bacillati</taxon>
        <taxon>Cyanobacteriota</taxon>
        <taxon>Cyanophyceae</taxon>
        <taxon>Leptolyngbyales</taxon>
        <taxon>Leptolyngbyaceae</taxon>
        <taxon>Leptolyngbya group</taxon>
        <taxon>Leptolyngbya</taxon>
    </lineage>
</organism>
<reference evidence="1 2" key="1">
    <citation type="submission" date="2017-06" db="EMBL/GenBank/DDBJ databases">
        <title>Genome sequencing of cyanobaciteial culture collection at National Institute for Environmental Studies (NIES).</title>
        <authorList>
            <person name="Hirose Y."/>
            <person name="Shimura Y."/>
            <person name="Fujisawa T."/>
            <person name="Nakamura Y."/>
            <person name="Kawachi M."/>
        </authorList>
    </citation>
    <scope>NUCLEOTIDE SEQUENCE [LARGE SCALE GENOMIC DNA]</scope>
    <source>
        <strain evidence="1 2">NIES-2135</strain>
    </source>
</reference>
<keyword evidence="2" id="KW-1185">Reference proteome</keyword>
<dbReference type="EMBL" id="AP018203">
    <property type="protein sequence ID" value="BAY54166.1"/>
    <property type="molecule type" value="Genomic_DNA"/>
</dbReference>
<dbReference type="Proteomes" id="UP000217895">
    <property type="component" value="Chromosome"/>
</dbReference>
<accession>A0A1Z4JBQ6</accession>
<protein>
    <recommendedName>
        <fullName evidence="3">G domain-containing protein</fullName>
    </recommendedName>
</protein>
<evidence type="ECO:0000313" key="1">
    <source>
        <dbReference type="EMBL" id="BAY54166.1"/>
    </source>
</evidence>
<dbReference type="AlphaFoldDB" id="A0A1Z4JBQ6"/>
<proteinExistence type="predicted"/>
<gene>
    <name evidence="1" type="ORF">NIES2135_09800</name>
</gene>
<dbReference type="InterPro" id="IPR027417">
    <property type="entry name" value="P-loop_NTPase"/>
</dbReference>
<name>A0A1Z4JBQ6_LEPBY</name>
<evidence type="ECO:0008006" key="3">
    <source>
        <dbReference type="Google" id="ProtNLM"/>
    </source>
</evidence>